<gene>
    <name evidence="2" type="ORF">H257_16501</name>
</gene>
<name>W4FIB6_APHAT</name>
<evidence type="ECO:0000256" key="1">
    <source>
        <dbReference type="SAM" id="MobiDB-lite"/>
    </source>
</evidence>
<feature type="region of interest" description="Disordered" evidence="1">
    <location>
        <begin position="1"/>
        <end position="35"/>
    </location>
</feature>
<dbReference type="EMBL" id="KI913200">
    <property type="protein sequence ID" value="ETV67262.1"/>
    <property type="molecule type" value="Genomic_DNA"/>
</dbReference>
<feature type="region of interest" description="Disordered" evidence="1">
    <location>
        <begin position="232"/>
        <end position="290"/>
    </location>
</feature>
<reference evidence="2" key="1">
    <citation type="submission" date="2013-12" db="EMBL/GenBank/DDBJ databases">
        <title>The Genome Sequence of Aphanomyces astaci APO3.</title>
        <authorList>
            <consortium name="The Broad Institute Genomics Platform"/>
            <person name="Russ C."/>
            <person name="Tyler B."/>
            <person name="van West P."/>
            <person name="Dieguez-Uribeondo J."/>
            <person name="Young S.K."/>
            <person name="Zeng Q."/>
            <person name="Gargeya S."/>
            <person name="Fitzgerald M."/>
            <person name="Abouelleil A."/>
            <person name="Alvarado L."/>
            <person name="Chapman S.B."/>
            <person name="Gainer-Dewar J."/>
            <person name="Goldberg J."/>
            <person name="Griggs A."/>
            <person name="Gujja S."/>
            <person name="Hansen M."/>
            <person name="Howarth C."/>
            <person name="Imamovic A."/>
            <person name="Ireland A."/>
            <person name="Larimer J."/>
            <person name="McCowan C."/>
            <person name="Murphy C."/>
            <person name="Pearson M."/>
            <person name="Poon T.W."/>
            <person name="Priest M."/>
            <person name="Roberts A."/>
            <person name="Saif S."/>
            <person name="Shea T."/>
            <person name="Sykes S."/>
            <person name="Wortman J."/>
            <person name="Nusbaum C."/>
            <person name="Birren B."/>
        </authorList>
    </citation>
    <scope>NUCLEOTIDE SEQUENCE [LARGE SCALE GENOMIC DNA]</scope>
    <source>
        <strain evidence="2">APO3</strain>
    </source>
</reference>
<dbReference type="GeneID" id="20818497"/>
<sequence length="290" mass="31084">MSTPSSKRPSPGASTQLTKKARRSDPDAAGPLGASLPPPVDSAYAAVVARSPWVRYSTTQKYAHSIWNRSFMTSSGAAEREIEALMGPLLGIDGSLFRVVQAYGVQLLRFLCYPHSYWPEFLQERVSLRNLITLHGGQAVADYVQTQGPEWWPVVSFLGRSKPFAPSFMSVLSWLHGRTLRAKLLNPAVCTRAANSSAFGWMIQEAISARDAGNVGGVYPFIVGSHSHPPVGSEWARGLRPPQGLTPGSPDPPLPVRQAPLGIPTSTAPASAANPVVLDDSSEGSRTDAD</sequence>
<feature type="compositionally biased region" description="Polar residues" evidence="1">
    <location>
        <begin position="1"/>
        <end position="18"/>
    </location>
</feature>
<dbReference type="VEuPathDB" id="FungiDB:H257_16501"/>
<accession>W4FIB6</accession>
<evidence type="ECO:0000313" key="2">
    <source>
        <dbReference type="EMBL" id="ETV67262.1"/>
    </source>
</evidence>
<feature type="compositionally biased region" description="Low complexity" evidence="1">
    <location>
        <begin position="264"/>
        <end position="273"/>
    </location>
</feature>
<dbReference type="AlphaFoldDB" id="W4FIB6"/>
<organism evidence="2">
    <name type="scientific">Aphanomyces astaci</name>
    <name type="common">Crayfish plague agent</name>
    <dbReference type="NCBI Taxonomy" id="112090"/>
    <lineage>
        <taxon>Eukaryota</taxon>
        <taxon>Sar</taxon>
        <taxon>Stramenopiles</taxon>
        <taxon>Oomycota</taxon>
        <taxon>Saprolegniomycetes</taxon>
        <taxon>Saprolegniales</taxon>
        <taxon>Verrucalvaceae</taxon>
        <taxon>Aphanomyces</taxon>
    </lineage>
</organism>
<dbReference type="RefSeq" id="XP_009843250.1">
    <property type="nucleotide sequence ID" value="XM_009844948.1"/>
</dbReference>
<proteinExistence type="predicted"/>
<protein>
    <submittedName>
        <fullName evidence="2">Uncharacterized protein</fullName>
    </submittedName>
</protein>